<dbReference type="InterPro" id="IPR000600">
    <property type="entry name" value="ROK"/>
</dbReference>
<reference evidence="3" key="1">
    <citation type="journal article" date="2019" name="Int. J. Syst. Evol. Microbiol.">
        <title>The Global Catalogue of Microorganisms (GCM) 10K type strain sequencing project: providing services to taxonomists for standard genome sequencing and annotation.</title>
        <authorList>
            <consortium name="The Broad Institute Genomics Platform"/>
            <consortium name="The Broad Institute Genome Sequencing Center for Infectious Disease"/>
            <person name="Wu L."/>
            <person name="Ma J."/>
        </authorList>
    </citation>
    <scope>NUCLEOTIDE SEQUENCE [LARGE SCALE GENOMIC DNA]</scope>
    <source>
        <strain evidence="3">JCM 16949</strain>
    </source>
</reference>
<evidence type="ECO:0000256" key="1">
    <source>
        <dbReference type="ARBA" id="ARBA00006479"/>
    </source>
</evidence>
<gene>
    <name evidence="2" type="ORF">GCM10022239_01150</name>
</gene>
<dbReference type="EMBL" id="BAABAE010000001">
    <property type="protein sequence ID" value="GAA3728120.1"/>
    <property type="molecule type" value="Genomic_DNA"/>
</dbReference>
<comment type="caution">
    <text evidence="2">The sequence shown here is derived from an EMBL/GenBank/DDBJ whole genome shotgun (WGS) entry which is preliminary data.</text>
</comment>
<dbReference type="Pfam" id="PF00480">
    <property type="entry name" value="ROK"/>
    <property type="match status" value="1"/>
</dbReference>
<protein>
    <submittedName>
        <fullName evidence="2">ROK family protein</fullName>
    </submittedName>
</protein>
<dbReference type="RefSeq" id="WP_344752665.1">
    <property type="nucleotide sequence ID" value="NZ_BAABAE010000001.1"/>
</dbReference>
<name>A0ABP7F0V4_9MICO</name>
<evidence type="ECO:0000313" key="3">
    <source>
        <dbReference type="Proteomes" id="UP001501004"/>
    </source>
</evidence>
<dbReference type="InterPro" id="IPR043129">
    <property type="entry name" value="ATPase_NBD"/>
</dbReference>
<dbReference type="InterPro" id="IPR049874">
    <property type="entry name" value="ROK_cs"/>
</dbReference>
<dbReference type="SUPFAM" id="SSF53067">
    <property type="entry name" value="Actin-like ATPase domain"/>
    <property type="match status" value="1"/>
</dbReference>
<comment type="similarity">
    <text evidence="1">Belongs to the ROK (NagC/XylR) family.</text>
</comment>
<dbReference type="PANTHER" id="PTHR18964">
    <property type="entry name" value="ROK (REPRESSOR, ORF, KINASE) FAMILY"/>
    <property type="match status" value="1"/>
</dbReference>
<organism evidence="2 3">
    <name type="scientific">Leifsonella bigeumensis</name>
    <dbReference type="NCBI Taxonomy" id="433643"/>
    <lineage>
        <taxon>Bacteria</taxon>
        <taxon>Bacillati</taxon>
        <taxon>Actinomycetota</taxon>
        <taxon>Actinomycetes</taxon>
        <taxon>Micrococcales</taxon>
        <taxon>Microbacteriaceae</taxon>
        <taxon>Leifsonella</taxon>
    </lineage>
</organism>
<dbReference type="Gene3D" id="3.30.420.40">
    <property type="match status" value="2"/>
</dbReference>
<accession>A0ABP7F0V4</accession>
<dbReference type="Proteomes" id="UP001501004">
    <property type="component" value="Unassembled WGS sequence"/>
</dbReference>
<proteinExistence type="inferred from homology"/>
<keyword evidence="3" id="KW-1185">Reference proteome</keyword>
<evidence type="ECO:0000313" key="2">
    <source>
        <dbReference type="EMBL" id="GAA3728120.1"/>
    </source>
</evidence>
<sequence length="310" mass="29716">MTIVGVDLGGTKTAAAIVEPDGSVRYLAQIATPGADGAEAVLDAVAGLVRDVATTSGGEPVAVGVASAGTIDPASGVVLAATDAIASWAGTAVASGLSARLGVPVAVENDVAAHARGEALHGAARGQSCALMIAVGTGVGGAVLLDGEPLRGAQGAAGAIGHLPTPGAEGMRCGCGGTGHLEAIASGPALYRLYLALGGDHSVIGSRAVVERAMRGEALAASAVRMSARALGVAVAGLVAVVDPGIVVIGGGLAEAGELWWQELESAARAGLVAPARDIRIVPAALGATAAIVGAAHRVSALVASPTAVA</sequence>
<dbReference type="PROSITE" id="PS01125">
    <property type="entry name" value="ROK"/>
    <property type="match status" value="1"/>
</dbReference>
<dbReference type="PANTHER" id="PTHR18964:SF169">
    <property type="entry name" value="N-ACETYLMANNOSAMINE KINASE"/>
    <property type="match status" value="1"/>
</dbReference>